<comment type="caution">
    <text evidence="2">The sequence shown here is derived from an EMBL/GenBank/DDBJ whole genome shotgun (WGS) entry which is preliminary data.</text>
</comment>
<dbReference type="SUPFAM" id="SSF46894">
    <property type="entry name" value="C-terminal effector domain of the bipartite response regulators"/>
    <property type="match status" value="1"/>
</dbReference>
<dbReference type="Gene3D" id="3.40.50.1820">
    <property type="entry name" value="alpha/beta hydrolase"/>
    <property type="match status" value="1"/>
</dbReference>
<feature type="domain" description="HTH luxR-type" evidence="1">
    <location>
        <begin position="247"/>
        <end position="304"/>
    </location>
</feature>
<dbReference type="EMBL" id="QFYS01000006">
    <property type="protein sequence ID" value="RAK64341.1"/>
    <property type="molecule type" value="Genomic_DNA"/>
</dbReference>
<dbReference type="GO" id="GO:0016020">
    <property type="term" value="C:membrane"/>
    <property type="evidence" value="ECO:0007669"/>
    <property type="project" value="TreeGrafter"/>
</dbReference>
<dbReference type="PANTHER" id="PTHR43798:SF33">
    <property type="entry name" value="HYDROLASE, PUTATIVE (AFU_ORTHOLOGUE AFUA_2G14860)-RELATED"/>
    <property type="match status" value="1"/>
</dbReference>
<gene>
    <name evidence="2" type="ORF">DJ019_14310</name>
</gene>
<dbReference type="InterPro" id="IPR029058">
    <property type="entry name" value="AB_hydrolase_fold"/>
</dbReference>
<evidence type="ECO:0000313" key="3">
    <source>
        <dbReference type="Proteomes" id="UP000249524"/>
    </source>
</evidence>
<dbReference type="InterPro" id="IPR000073">
    <property type="entry name" value="AB_hydrolase_1"/>
</dbReference>
<dbReference type="InterPro" id="IPR000792">
    <property type="entry name" value="Tscrpt_reg_LuxR_C"/>
</dbReference>
<dbReference type="InterPro" id="IPR050266">
    <property type="entry name" value="AB_hydrolase_sf"/>
</dbReference>
<dbReference type="InterPro" id="IPR016032">
    <property type="entry name" value="Sig_transdc_resp-reg_C-effctor"/>
</dbReference>
<dbReference type="OrthoDB" id="7618865at2"/>
<dbReference type="InterPro" id="IPR036388">
    <property type="entry name" value="WH-like_DNA-bd_sf"/>
</dbReference>
<dbReference type="GO" id="GO:0006355">
    <property type="term" value="P:regulation of DNA-templated transcription"/>
    <property type="evidence" value="ECO:0007669"/>
    <property type="project" value="InterPro"/>
</dbReference>
<protein>
    <recommendedName>
        <fullName evidence="1">HTH luxR-type domain-containing protein</fullName>
    </recommendedName>
</protein>
<organism evidence="2 3">
    <name type="scientific">Phenylobacterium kunshanense</name>
    <dbReference type="NCBI Taxonomy" id="1445034"/>
    <lineage>
        <taxon>Bacteria</taxon>
        <taxon>Pseudomonadati</taxon>
        <taxon>Pseudomonadota</taxon>
        <taxon>Alphaproteobacteria</taxon>
        <taxon>Caulobacterales</taxon>
        <taxon>Caulobacteraceae</taxon>
        <taxon>Phenylobacterium</taxon>
    </lineage>
</organism>
<sequence>MSLKGIDIGQNRSDAFAGAAQLLRRAWGQEGRARRPDTPVVEQLLSLEAGFDFGAAALVPPEAIAIAVLGRRNEVLDADAAFAAAFPEPAAVPDLYRLAERARREGSAMGLIEAADGALAPAWFGRGEAALRWVRTPTGARAASQPQAIVALLFAPSRSSDLAARAAAAFGLTALEARLAQAFLFAPTLEIAAAQAGVGATTARDALKRIMGKLGVSRSSDVVRRLAETMSVAHEAPEADATLLSDAFGLTLAEAGVAAELAAGATQREAATRLGLQPETVRTYAKSVLAKTRARRAKDLGRLAAETRALRGLVDVAEPVFSSDAPVARLRLLPREGERRLAFLDYGPASGRPAVIFHGFTAGRSLPAELATALQGHGLRPLIPQRPGFGLTSPATRDYLVEAADDLEALMVALGARKVSLFARDGGTAAALAFAAAYPHRIARGVLLNPRAPGHLSAEHKNGVVLRMTRLILDHPHLIDGLGEFIRRRTRSDFLDAALDRTLRAIPADEQALRDPLVRAQLIRDIQAQFAHTSAGYAAEHAIYARGWRPPALTCGPWLVAEATGVGQASREAWRALPEVSFHPLADAGILVQFTHPTALAALIAG</sequence>
<accession>A0A328BD22</accession>
<dbReference type="SMART" id="SM00421">
    <property type="entry name" value="HTH_LUXR"/>
    <property type="match status" value="1"/>
</dbReference>
<dbReference type="RefSeq" id="WP_111276728.1">
    <property type="nucleotide sequence ID" value="NZ_QFYS01000006.1"/>
</dbReference>
<evidence type="ECO:0000313" key="2">
    <source>
        <dbReference type="EMBL" id="RAK64341.1"/>
    </source>
</evidence>
<reference evidence="2 3" key="1">
    <citation type="submission" date="2018-05" db="EMBL/GenBank/DDBJ databases">
        <authorList>
            <person name="Lanie J.A."/>
            <person name="Ng W.-L."/>
            <person name="Kazmierczak K.M."/>
            <person name="Andrzejewski T.M."/>
            <person name="Davidsen T.M."/>
            <person name="Wayne K.J."/>
            <person name="Tettelin H."/>
            <person name="Glass J.I."/>
            <person name="Rusch D."/>
            <person name="Podicherti R."/>
            <person name="Tsui H.-C.T."/>
            <person name="Winkler M.E."/>
        </authorList>
    </citation>
    <scope>NUCLEOTIDE SEQUENCE [LARGE SCALE GENOMIC DNA]</scope>
    <source>
        <strain evidence="2 3">BUT-10</strain>
    </source>
</reference>
<dbReference type="Proteomes" id="UP000249524">
    <property type="component" value="Unassembled WGS sequence"/>
</dbReference>
<dbReference type="Gene3D" id="1.10.10.10">
    <property type="entry name" value="Winged helix-like DNA-binding domain superfamily/Winged helix DNA-binding domain"/>
    <property type="match status" value="1"/>
</dbReference>
<keyword evidence="3" id="KW-1185">Reference proteome</keyword>
<dbReference type="PANTHER" id="PTHR43798">
    <property type="entry name" value="MONOACYLGLYCEROL LIPASE"/>
    <property type="match status" value="1"/>
</dbReference>
<dbReference type="SUPFAM" id="SSF53474">
    <property type="entry name" value="alpha/beta-Hydrolases"/>
    <property type="match status" value="1"/>
</dbReference>
<name>A0A328BD22_9CAUL</name>
<evidence type="ECO:0000259" key="1">
    <source>
        <dbReference type="SMART" id="SM00421"/>
    </source>
</evidence>
<proteinExistence type="predicted"/>
<dbReference type="GO" id="GO:0003677">
    <property type="term" value="F:DNA binding"/>
    <property type="evidence" value="ECO:0007669"/>
    <property type="project" value="InterPro"/>
</dbReference>
<dbReference type="Pfam" id="PF00561">
    <property type="entry name" value="Abhydrolase_1"/>
    <property type="match status" value="1"/>
</dbReference>
<dbReference type="AlphaFoldDB" id="A0A328BD22"/>